<protein>
    <recommendedName>
        <fullName evidence="1">HD/PDEase domain-containing protein</fullName>
    </recommendedName>
</protein>
<name>A0A1G8RPF3_9EURY</name>
<dbReference type="RefSeq" id="WP_092698222.1">
    <property type="nucleotide sequence ID" value="NZ_FNFC01000001.1"/>
</dbReference>
<evidence type="ECO:0000259" key="1">
    <source>
        <dbReference type="SMART" id="SM00471"/>
    </source>
</evidence>
<dbReference type="PANTHER" id="PTHR33594:SF1">
    <property type="entry name" value="HD_PDEASE DOMAIN-CONTAINING PROTEIN"/>
    <property type="match status" value="1"/>
</dbReference>
<gene>
    <name evidence="2" type="ORF">SAMN05216226_10144</name>
</gene>
<dbReference type="InterPro" id="IPR003607">
    <property type="entry name" value="HD/PDEase_dom"/>
</dbReference>
<dbReference type="InterPro" id="IPR006674">
    <property type="entry name" value="HD_domain"/>
</dbReference>
<dbReference type="EMBL" id="FNFC01000001">
    <property type="protein sequence ID" value="SDJ18964.1"/>
    <property type="molecule type" value="Genomic_DNA"/>
</dbReference>
<proteinExistence type="predicted"/>
<feature type="domain" description="HD/PDEase" evidence="1">
    <location>
        <begin position="17"/>
        <end position="135"/>
    </location>
</feature>
<organism evidence="2 3">
    <name type="scientific">Halovenus aranensis</name>
    <dbReference type="NCBI Taxonomy" id="890420"/>
    <lineage>
        <taxon>Archaea</taxon>
        <taxon>Methanobacteriati</taxon>
        <taxon>Methanobacteriota</taxon>
        <taxon>Stenosarchaea group</taxon>
        <taxon>Halobacteria</taxon>
        <taxon>Halobacteriales</taxon>
        <taxon>Haloarculaceae</taxon>
        <taxon>Halovenus</taxon>
    </lineage>
</organism>
<accession>A0A1G8RPF3</accession>
<dbReference type="SUPFAM" id="SSF109604">
    <property type="entry name" value="HD-domain/PDEase-like"/>
    <property type="match status" value="1"/>
</dbReference>
<evidence type="ECO:0000313" key="2">
    <source>
        <dbReference type="EMBL" id="SDJ18964.1"/>
    </source>
</evidence>
<dbReference type="SMART" id="SM00471">
    <property type="entry name" value="HDc"/>
    <property type="match status" value="1"/>
</dbReference>
<dbReference type="Pfam" id="PF01966">
    <property type="entry name" value="HD"/>
    <property type="match status" value="1"/>
</dbReference>
<dbReference type="Proteomes" id="UP000198856">
    <property type="component" value="Unassembled WGS sequence"/>
</dbReference>
<dbReference type="PANTHER" id="PTHR33594">
    <property type="entry name" value="SUPERFAMILY HYDROLASE, PUTATIVE (AFU_ORTHOLOGUE AFUA_1G03035)-RELATED"/>
    <property type="match status" value="1"/>
</dbReference>
<dbReference type="OrthoDB" id="17914at2157"/>
<keyword evidence="3" id="KW-1185">Reference proteome</keyword>
<evidence type="ECO:0000313" key="3">
    <source>
        <dbReference type="Proteomes" id="UP000198856"/>
    </source>
</evidence>
<dbReference type="Gene3D" id="1.10.3210.50">
    <property type="match status" value="1"/>
</dbReference>
<dbReference type="STRING" id="890420.SAMN05216226_10144"/>
<dbReference type="AlphaFoldDB" id="A0A1G8RPF3"/>
<sequence>MEDVRAVARSYFDDEMNPAHDWHHVQRVERLADTLLDTYDRAEETVVRHAVLLHDIGRVREDRGDIDDHASWGAREAEDILADRGVDESHVDGVCHAIRVHRYSNDLEPETLEAEILCDADNLDALGAVGIARCFSYGGERGETIYDPEIPLTEDDTSAGAHQYNHFYKKILDLPERMYTDAGRAIADDRSAFVESFLDRFDREIAGDA</sequence>
<dbReference type="CDD" id="cd00077">
    <property type="entry name" value="HDc"/>
    <property type="match status" value="1"/>
</dbReference>
<reference evidence="2 3" key="1">
    <citation type="submission" date="2016-10" db="EMBL/GenBank/DDBJ databases">
        <authorList>
            <person name="de Groot N.N."/>
        </authorList>
    </citation>
    <scope>NUCLEOTIDE SEQUENCE [LARGE SCALE GENOMIC DNA]</scope>
    <source>
        <strain evidence="2 3">IBRC-M10015</strain>
    </source>
</reference>